<keyword evidence="3" id="KW-0509">mRNA transport</keyword>
<evidence type="ECO:0000313" key="9">
    <source>
        <dbReference type="Proteomes" id="UP001165063"/>
    </source>
</evidence>
<dbReference type="Pfam" id="PF03177">
    <property type="entry name" value="Nucleoporin_C"/>
    <property type="match status" value="1"/>
</dbReference>
<proteinExistence type="predicted"/>
<evidence type="ECO:0000259" key="7">
    <source>
        <dbReference type="Pfam" id="PF03177"/>
    </source>
</evidence>
<keyword evidence="5" id="KW-0811">Translocation</keyword>
<accession>A0A9W7DKN7</accession>
<dbReference type="GO" id="GO:0006606">
    <property type="term" value="P:protein import into nucleus"/>
    <property type="evidence" value="ECO:0007669"/>
    <property type="project" value="TreeGrafter"/>
</dbReference>
<dbReference type="Gene3D" id="1.20.58.1380">
    <property type="match status" value="1"/>
</dbReference>
<dbReference type="OrthoDB" id="103454at2759"/>
<keyword evidence="9" id="KW-1185">Reference proteome</keyword>
<dbReference type="InterPro" id="IPR007187">
    <property type="entry name" value="Nucleoporin_Nup133/Nup155_C"/>
</dbReference>
<protein>
    <submittedName>
        <fullName evidence="8">Unnamed protein product</fullName>
    </submittedName>
</protein>
<keyword evidence="2" id="KW-0813">Transport</keyword>
<comment type="caution">
    <text evidence="8">The sequence shown here is derived from an EMBL/GenBank/DDBJ whole genome shotgun (WGS) entry which is preliminary data.</text>
</comment>
<dbReference type="GO" id="GO:0031080">
    <property type="term" value="C:nuclear pore outer ring"/>
    <property type="evidence" value="ECO:0007669"/>
    <property type="project" value="TreeGrafter"/>
</dbReference>
<feature type="domain" description="Nucleoporin Nup133/Nup155-like C-terminal" evidence="7">
    <location>
        <begin position="422"/>
        <end position="636"/>
    </location>
</feature>
<reference evidence="8" key="1">
    <citation type="submission" date="2023-04" db="EMBL/GenBank/DDBJ databases">
        <title>Ambrosiozyma monospora NBRC 1965.</title>
        <authorList>
            <person name="Ichikawa N."/>
            <person name="Sato H."/>
            <person name="Tonouchi N."/>
        </authorList>
    </citation>
    <scope>NUCLEOTIDE SEQUENCE</scope>
    <source>
        <strain evidence="8">NBRC 1965</strain>
    </source>
</reference>
<sequence length="782" mass="88369">MLFTIKLKDSFIIESSYNISGESDTSPGSVELKLLLNNSFCLLSFRSSLVMFDATATTAERWEDLINLKDGIRIYGTTILSENSLSISTDSGILVLEVNSKGHLSSPLEFVKSHIEQYLEYAISSSPFEFVLSHSNIQILKSDVESSVHSIINELLHNSSPNLKNCSIIGVNIKKRYEQLKLLSNLVARDLDVNADIKFFLVTSLEKLRIGFTLFNFLDKDQNIAKEFHIDGKKDYGILLLSDLNDLLFPKIEKYTKEAVDVGSAGGLLALAEFVSSVVAEPYIQIESDLRRESLAIDYSPDIDTLPSFFNSVGFLDVVNKIVKRLTENYGTVLRGSEGHDTHLKKRVEDVLLKLTLFLYYVASDILNFISVHRLRNVHAYSSSGKKFEQLFSQNRESWIKIFIGASSQDIIVGISDRFQDFDSLSELLESERIIEESQSQQELVFESRAGPKFDFYFNKYGYPFAEALFTYYVKSHKINVLLTKFKAYPEFLEKFLGQKPEYAKIGWISDIDGGNYIGASKRLLNYASCAASNESEIIESKKLHLNIAKLGLLVASSTSQSSANVETLQENIDSNLALIQYQKKLEEVLKLESLVRKTNEGDDEIRPVSYIIDDKMNNLESQVLASSKKLKNQKQLSLLEIVNLATLVDIGEKFVDVFCDMLILVSSLKSITSHVLVKSVSLNKELDIIENLVWKRLLLQLALNEKKMKQQDHSIPDPRKINLYEIERKLKDTGIKLKLAKLHISEQELSSLGIDSRELCNEYISENTLLEQANSGIIAFN</sequence>
<evidence type="ECO:0000256" key="3">
    <source>
        <dbReference type="ARBA" id="ARBA00022816"/>
    </source>
</evidence>
<dbReference type="AlphaFoldDB" id="A0A9W7DKN7"/>
<evidence type="ECO:0000256" key="1">
    <source>
        <dbReference type="ARBA" id="ARBA00004259"/>
    </source>
</evidence>
<comment type="subcellular location">
    <subcellularLocation>
        <location evidence="1">Nucleus envelope</location>
    </subcellularLocation>
</comment>
<dbReference type="GO" id="GO:0016973">
    <property type="term" value="P:poly(A)+ mRNA export from nucleus"/>
    <property type="evidence" value="ECO:0007669"/>
    <property type="project" value="TreeGrafter"/>
</dbReference>
<dbReference type="PANTHER" id="PTHR13405">
    <property type="entry name" value="NUCLEAR PORE COMPLEX PROTEIN NUP133"/>
    <property type="match status" value="1"/>
</dbReference>
<dbReference type="GO" id="GO:0017056">
    <property type="term" value="F:structural constituent of nuclear pore"/>
    <property type="evidence" value="ECO:0007669"/>
    <property type="project" value="InterPro"/>
</dbReference>
<keyword evidence="4" id="KW-0653">Protein transport</keyword>
<evidence type="ECO:0000256" key="5">
    <source>
        <dbReference type="ARBA" id="ARBA00023010"/>
    </source>
</evidence>
<evidence type="ECO:0000256" key="6">
    <source>
        <dbReference type="ARBA" id="ARBA00023242"/>
    </source>
</evidence>
<gene>
    <name evidence="8" type="ORF">Amon01_000471200</name>
</gene>
<organism evidence="8 9">
    <name type="scientific">Ambrosiozyma monospora</name>
    <name type="common">Yeast</name>
    <name type="synonym">Endomycopsis monosporus</name>
    <dbReference type="NCBI Taxonomy" id="43982"/>
    <lineage>
        <taxon>Eukaryota</taxon>
        <taxon>Fungi</taxon>
        <taxon>Dikarya</taxon>
        <taxon>Ascomycota</taxon>
        <taxon>Saccharomycotina</taxon>
        <taxon>Pichiomycetes</taxon>
        <taxon>Pichiales</taxon>
        <taxon>Pichiaceae</taxon>
        <taxon>Ambrosiozyma</taxon>
    </lineage>
</organism>
<dbReference type="PANTHER" id="PTHR13405:SF11">
    <property type="entry name" value="NUCLEAR PORE COMPLEX PROTEIN NUP133"/>
    <property type="match status" value="1"/>
</dbReference>
<evidence type="ECO:0000256" key="4">
    <source>
        <dbReference type="ARBA" id="ARBA00022927"/>
    </source>
</evidence>
<dbReference type="InterPro" id="IPR037624">
    <property type="entry name" value="Nup133-like"/>
</dbReference>
<evidence type="ECO:0000256" key="2">
    <source>
        <dbReference type="ARBA" id="ARBA00022448"/>
    </source>
</evidence>
<dbReference type="EMBL" id="BSXU01002348">
    <property type="protein sequence ID" value="GMG36706.1"/>
    <property type="molecule type" value="Genomic_DNA"/>
</dbReference>
<evidence type="ECO:0000313" key="8">
    <source>
        <dbReference type="EMBL" id="GMG36706.1"/>
    </source>
</evidence>
<name>A0A9W7DKN7_AMBMO</name>
<dbReference type="GO" id="GO:0000972">
    <property type="term" value="P:transcription-dependent tethering of RNA polymerase II gene DNA at nuclear periphery"/>
    <property type="evidence" value="ECO:0007669"/>
    <property type="project" value="TreeGrafter"/>
</dbReference>
<dbReference type="Proteomes" id="UP001165063">
    <property type="component" value="Unassembled WGS sequence"/>
</dbReference>
<keyword evidence="6" id="KW-0539">Nucleus</keyword>